<reference evidence="2 3" key="1">
    <citation type="submission" date="2015-03" db="EMBL/GenBank/DDBJ databases">
        <title>RNA-seq based gene annotation and comparative genomics of four Zymoseptoria species reveal species-specific pathogenicity related genes and transposable element activity.</title>
        <authorList>
            <person name="Grandaubert J."/>
            <person name="Bhattacharyya A."/>
            <person name="Stukenbrock E.H."/>
        </authorList>
    </citation>
    <scope>NUCLEOTIDE SEQUENCE [LARGE SCALE GENOMIC DNA]</scope>
    <source>
        <strain evidence="2 3">Zb18110</strain>
    </source>
</reference>
<proteinExistence type="predicted"/>
<dbReference type="EMBL" id="LAFY01005540">
    <property type="protein sequence ID" value="KJX92891.1"/>
    <property type="molecule type" value="Genomic_DNA"/>
</dbReference>
<evidence type="ECO:0000313" key="3">
    <source>
        <dbReference type="Proteomes" id="UP000033647"/>
    </source>
</evidence>
<evidence type="ECO:0000313" key="2">
    <source>
        <dbReference type="EMBL" id="KJX92891.1"/>
    </source>
</evidence>
<feature type="compositionally biased region" description="Basic and acidic residues" evidence="1">
    <location>
        <begin position="25"/>
        <end position="40"/>
    </location>
</feature>
<feature type="region of interest" description="Disordered" evidence="1">
    <location>
        <begin position="52"/>
        <end position="83"/>
    </location>
</feature>
<feature type="compositionally biased region" description="Polar residues" evidence="1">
    <location>
        <begin position="52"/>
        <end position="67"/>
    </location>
</feature>
<name>A0A0F4G697_9PEZI</name>
<gene>
    <name evidence="2" type="ORF">TI39_contig5582g00001</name>
</gene>
<sequence>MTDSDTSLPAHLKGPISRLQAPHSDVSRHPEMVLKNSKSDFIPRRLSRGTSFWNSSATATAPPSQRVDSAYDAGGGGSRAIKPDVEDMRNFPLAINSVDLQRATTAALRQVAGLGGLGVGHQAPAKWQTRFGDERRPGWEYSCRKNLQAYTPRV</sequence>
<accession>A0A0F4G697</accession>
<protein>
    <submittedName>
        <fullName evidence="2">Uncharacterized protein</fullName>
    </submittedName>
</protein>
<dbReference type="AlphaFoldDB" id="A0A0F4G697"/>
<dbReference type="Proteomes" id="UP000033647">
    <property type="component" value="Unassembled WGS sequence"/>
</dbReference>
<evidence type="ECO:0000256" key="1">
    <source>
        <dbReference type="SAM" id="MobiDB-lite"/>
    </source>
</evidence>
<feature type="region of interest" description="Disordered" evidence="1">
    <location>
        <begin position="1"/>
        <end position="40"/>
    </location>
</feature>
<organism evidence="2 3">
    <name type="scientific">Zymoseptoria brevis</name>
    <dbReference type="NCBI Taxonomy" id="1047168"/>
    <lineage>
        <taxon>Eukaryota</taxon>
        <taxon>Fungi</taxon>
        <taxon>Dikarya</taxon>
        <taxon>Ascomycota</taxon>
        <taxon>Pezizomycotina</taxon>
        <taxon>Dothideomycetes</taxon>
        <taxon>Dothideomycetidae</taxon>
        <taxon>Mycosphaerellales</taxon>
        <taxon>Mycosphaerellaceae</taxon>
        <taxon>Zymoseptoria</taxon>
    </lineage>
</organism>
<keyword evidence="3" id="KW-1185">Reference proteome</keyword>
<comment type="caution">
    <text evidence="2">The sequence shown here is derived from an EMBL/GenBank/DDBJ whole genome shotgun (WGS) entry which is preliminary data.</text>
</comment>